<name>A0A4R1S4S5_HYDET</name>
<dbReference type="InterPro" id="IPR014782">
    <property type="entry name" value="Peptidase_M1_dom"/>
</dbReference>
<dbReference type="PANTHER" id="PTHR11533:SF174">
    <property type="entry name" value="PUROMYCIN-SENSITIVE AMINOPEPTIDASE-RELATED"/>
    <property type="match status" value="1"/>
</dbReference>
<dbReference type="PANTHER" id="PTHR11533">
    <property type="entry name" value="PROTEASE M1 ZINC METALLOPROTEASE"/>
    <property type="match status" value="1"/>
</dbReference>
<dbReference type="Gene3D" id="1.10.390.10">
    <property type="entry name" value="Neutral Protease Domain 2"/>
    <property type="match status" value="1"/>
</dbReference>
<dbReference type="GO" id="GO:0016020">
    <property type="term" value="C:membrane"/>
    <property type="evidence" value="ECO:0007669"/>
    <property type="project" value="TreeGrafter"/>
</dbReference>
<dbReference type="InterPro" id="IPR027268">
    <property type="entry name" value="Peptidase_M4/M1_CTD_sf"/>
</dbReference>
<dbReference type="Pfam" id="PF01433">
    <property type="entry name" value="Peptidase_M1"/>
    <property type="match status" value="1"/>
</dbReference>
<evidence type="ECO:0000313" key="3">
    <source>
        <dbReference type="Proteomes" id="UP000295008"/>
    </source>
</evidence>
<sequence length="573" mass="65165">MNRMNLGRRPRRLIMGSSVRAVLFFLRSRWPEICKIILILGAICGGSGAGLAAEAIPDLDWLAGQTAVSFQSYQLQITTRELSNRVTVQAEADLRVTARETDRFYFLLAGYYQAQLEEVKLEGKNVLWRKQADVYWIELPDAKKRGDILTLKMRYSILPKNVSRAVPLELSGGWYPRGLLPEPVQAEMELVAPPGFLGIGNGNLKGIRAYPFQHSGYVWRTLQPVTALAATIGRYQIASRLVRQKAYRVFYLPGLSNSFRDDLVGYAADLGQFYQDKFGAAAFNELSVVVSDLSNEDNCNGSLVLLHLPGNKQSRFVFFNLAHEIAHCWWGNLLYPRSLRDWWLAEGFAGYSGYLAVEHFAPPGTGAAQAARKLLEKWRLDYQKSYQSRRAAQISELSLAELSPYDLQYQLLYHKGAYVLHMVRRTLGEAKFGDYLQEFVKRYGGSGAGIRDFTELGVELYGAQLLEFYRQWVYSSGWYNLALRNVKVRSYQGKYAVSFVMANTGQLYLPETVDFEIITARETFAETLSFKQVNVTIQKMLSAKPKKIILNPRYNILEPAIADNVWTNRFFKR</sequence>
<dbReference type="GO" id="GO:0042277">
    <property type="term" value="F:peptide binding"/>
    <property type="evidence" value="ECO:0007669"/>
    <property type="project" value="TreeGrafter"/>
</dbReference>
<keyword evidence="3" id="KW-1185">Reference proteome</keyword>
<dbReference type="GO" id="GO:0005737">
    <property type="term" value="C:cytoplasm"/>
    <property type="evidence" value="ECO:0007669"/>
    <property type="project" value="TreeGrafter"/>
</dbReference>
<dbReference type="EMBL" id="SLUN01000004">
    <property type="protein sequence ID" value="TCL74303.1"/>
    <property type="molecule type" value="Genomic_DNA"/>
</dbReference>
<gene>
    <name evidence="2" type="ORF">EDC14_1004241</name>
</gene>
<reference evidence="2 3" key="1">
    <citation type="submission" date="2019-03" db="EMBL/GenBank/DDBJ databases">
        <title>Genomic Encyclopedia of Type Strains, Phase IV (KMG-IV): sequencing the most valuable type-strain genomes for metagenomic binning, comparative biology and taxonomic classification.</title>
        <authorList>
            <person name="Goeker M."/>
        </authorList>
    </citation>
    <scope>NUCLEOTIDE SEQUENCE [LARGE SCALE GENOMIC DNA]</scope>
    <source>
        <strain evidence="2 3">LX-B</strain>
    </source>
</reference>
<comment type="caution">
    <text evidence="2">The sequence shown here is derived from an EMBL/GenBank/DDBJ whole genome shotgun (WGS) entry which is preliminary data.</text>
</comment>
<dbReference type="GO" id="GO:0043171">
    <property type="term" value="P:peptide catabolic process"/>
    <property type="evidence" value="ECO:0007669"/>
    <property type="project" value="TreeGrafter"/>
</dbReference>
<dbReference type="SUPFAM" id="SSF55486">
    <property type="entry name" value="Metalloproteases ('zincins'), catalytic domain"/>
    <property type="match status" value="1"/>
</dbReference>
<dbReference type="RefSeq" id="WP_132013285.1">
    <property type="nucleotide sequence ID" value="NZ_SLUN01000004.1"/>
</dbReference>
<organism evidence="2 3">
    <name type="scientific">Hydrogenispora ethanolica</name>
    <dbReference type="NCBI Taxonomy" id="1082276"/>
    <lineage>
        <taxon>Bacteria</taxon>
        <taxon>Bacillati</taxon>
        <taxon>Bacillota</taxon>
        <taxon>Hydrogenispora</taxon>
    </lineage>
</organism>
<proteinExistence type="predicted"/>
<protein>
    <submittedName>
        <fullName evidence="2">Peptidase M1-like protein</fullName>
    </submittedName>
</protein>
<dbReference type="AlphaFoldDB" id="A0A4R1S4S5"/>
<dbReference type="Proteomes" id="UP000295008">
    <property type="component" value="Unassembled WGS sequence"/>
</dbReference>
<evidence type="ECO:0000259" key="1">
    <source>
        <dbReference type="Pfam" id="PF01433"/>
    </source>
</evidence>
<dbReference type="GO" id="GO:0008270">
    <property type="term" value="F:zinc ion binding"/>
    <property type="evidence" value="ECO:0007669"/>
    <property type="project" value="InterPro"/>
</dbReference>
<evidence type="ECO:0000313" key="2">
    <source>
        <dbReference type="EMBL" id="TCL74303.1"/>
    </source>
</evidence>
<accession>A0A4R1S4S5</accession>
<dbReference type="GO" id="GO:0005615">
    <property type="term" value="C:extracellular space"/>
    <property type="evidence" value="ECO:0007669"/>
    <property type="project" value="TreeGrafter"/>
</dbReference>
<dbReference type="OrthoDB" id="9814383at2"/>
<feature type="domain" description="Peptidase M1 membrane alanine aminopeptidase" evidence="1">
    <location>
        <begin position="317"/>
        <end position="472"/>
    </location>
</feature>
<dbReference type="GO" id="GO:0070006">
    <property type="term" value="F:metalloaminopeptidase activity"/>
    <property type="evidence" value="ECO:0007669"/>
    <property type="project" value="TreeGrafter"/>
</dbReference>
<dbReference type="InterPro" id="IPR050344">
    <property type="entry name" value="Peptidase_M1_aminopeptidases"/>
</dbReference>